<evidence type="ECO:0000256" key="2">
    <source>
        <dbReference type="ARBA" id="ARBA00022801"/>
    </source>
</evidence>
<dbReference type="Gene3D" id="3.40.1790.10">
    <property type="entry name" value="Indigoidine synthase domain"/>
    <property type="match status" value="1"/>
</dbReference>
<dbReference type="AlphaFoldDB" id="A0A1D7QTX9"/>
<dbReference type="KEGG" id="bbev:BBEV_1066"/>
<evidence type="ECO:0000256" key="4">
    <source>
        <dbReference type="ARBA" id="ARBA00023239"/>
    </source>
</evidence>
<gene>
    <name evidence="6 7" type="primary">psuG</name>
    <name evidence="7" type="ORF">BBEV_1066</name>
</gene>
<sequence length="310" mass="33153">MNQHYLEYAPEVKEAMEKGQPVVALESTIISHGMPYPQNLETAMEVEDIIRKEGAVPATIALIDGKIKIGMTQEELEAFAKGDAIEKVSRRDFPKVLAKKTAGATTVAATMICAELAGIQVFVTGGIGGVHRGAESSMDISADLQELAKTNVAVVCAGAKSILDIGLTLEYLETHGVTVIGYETDEFPAFYTRKSGYGVDATGENPADVASMLQVKRDLGLSGGVVIANPVPEEAEMQKEDVDRMIQIALTEAIEEGIKGKDTTPYLLGRLKELSDGQTLVTNIALVKHNAVNGAKVAVKLNEQGRKQKV</sequence>
<comment type="subunit">
    <text evidence="6">Homotrimer.</text>
</comment>
<dbReference type="RefSeq" id="WP_069364526.1">
    <property type="nucleotide sequence ID" value="NZ_CP012502.1"/>
</dbReference>
<feature type="active site" description="Nucleophile" evidence="6">
    <location>
        <position position="160"/>
    </location>
</feature>
<accession>A0A1D7QTX9</accession>
<comment type="function">
    <text evidence="6">Catalyzes the reversible cleavage of pseudouridine 5'-phosphate (PsiMP) to ribose 5-phosphate and uracil. Functions biologically in the cleavage direction, as part of a pseudouridine degradation pathway.</text>
</comment>
<organism evidence="7 8">
    <name type="scientific">Salisediminibacterium beveridgei</name>
    <dbReference type="NCBI Taxonomy" id="632773"/>
    <lineage>
        <taxon>Bacteria</taxon>
        <taxon>Bacillati</taxon>
        <taxon>Bacillota</taxon>
        <taxon>Bacilli</taxon>
        <taxon>Bacillales</taxon>
        <taxon>Bacillaceae</taxon>
        <taxon>Salisediminibacterium</taxon>
    </lineage>
</organism>
<evidence type="ECO:0000256" key="1">
    <source>
        <dbReference type="ARBA" id="ARBA00022723"/>
    </source>
</evidence>
<dbReference type="PANTHER" id="PTHR42909">
    <property type="entry name" value="ZGC:136858"/>
    <property type="match status" value="1"/>
</dbReference>
<keyword evidence="2 6" id="KW-0378">Hydrolase</keyword>
<comment type="similarity">
    <text evidence="6">Belongs to the pseudouridine-5'-phosphate glycosidase family.</text>
</comment>
<comment type="cofactor">
    <cofactor evidence="6">
        <name>Mn(2+)</name>
        <dbReference type="ChEBI" id="CHEBI:29035"/>
    </cofactor>
    <text evidence="6">Binds 1 Mn(2+) ion per subunit.</text>
</comment>
<keyword evidence="3 6" id="KW-0464">Manganese</keyword>
<keyword evidence="8" id="KW-1185">Reference proteome</keyword>
<proteinExistence type="inferred from homology"/>
<dbReference type="STRING" id="632773.BBEV_1066"/>
<dbReference type="EMBL" id="CP012502">
    <property type="protein sequence ID" value="AOM82435.1"/>
    <property type="molecule type" value="Genomic_DNA"/>
</dbReference>
<dbReference type="Pfam" id="PF04227">
    <property type="entry name" value="Indigoidine_A"/>
    <property type="match status" value="1"/>
</dbReference>
<dbReference type="InterPro" id="IPR007342">
    <property type="entry name" value="PsuG"/>
</dbReference>
<comment type="catalytic activity">
    <reaction evidence="6">
        <text>D-ribose 5-phosphate + uracil = psi-UMP + H2O</text>
        <dbReference type="Rhea" id="RHEA:18337"/>
        <dbReference type="ChEBI" id="CHEBI:15377"/>
        <dbReference type="ChEBI" id="CHEBI:17568"/>
        <dbReference type="ChEBI" id="CHEBI:58380"/>
        <dbReference type="ChEBI" id="CHEBI:78346"/>
        <dbReference type="EC" id="4.2.1.70"/>
    </reaction>
</comment>
<dbReference type="GO" id="GO:0005737">
    <property type="term" value="C:cytoplasm"/>
    <property type="evidence" value="ECO:0007669"/>
    <property type="project" value="TreeGrafter"/>
</dbReference>
<evidence type="ECO:0000313" key="8">
    <source>
        <dbReference type="Proteomes" id="UP000094463"/>
    </source>
</evidence>
<protein>
    <recommendedName>
        <fullName evidence="6">Pseudouridine-5'-phosphate glycosidase</fullName>
        <shortName evidence="6">PsiMP glycosidase</shortName>
        <ecNumber evidence="6">4.2.1.70</ecNumber>
    </recommendedName>
</protein>
<keyword evidence="1 6" id="KW-0479">Metal-binding</keyword>
<dbReference type="InterPro" id="IPR022830">
    <property type="entry name" value="Indigdn_synthA-like"/>
</dbReference>
<dbReference type="OrthoDB" id="9805870at2"/>
<dbReference type="EC" id="4.2.1.70" evidence="6"/>
<evidence type="ECO:0000313" key="7">
    <source>
        <dbReference type="EMBL" id="AOM82435.1"/>
    </source>
</evidence>
<dbReference type="SUPFAM" id="SSF110581">
    <property type="entry name" value="Indigoidine synthase A-like"/>
    <property type="match status" value="1"/>
</dbReference>
<dbReference type="HAMAP" id="MF_01876">
    <property type="entry name" value="PsiMP_glycosidase"/>
    <property type="match status" value="1"/>
</dbReference>
<dbReference type="Proteomes" id="UP000094463">
    <property type="component" value="Chromosome"/>
</dbReference>
<keyword evidence="5 6" id="KW-0326">Glycosidase</keyword>
<keyword evidence="4 6" id="KW-0456">Lyase</keyword>
<dbReference type="GO" id="GO:0016798">
    <property type="term" value="F:hydrolase activity, acting on glycosyl bonds"/>
    <property type="evidence" value="ECO:0007669"/>
    <property type="project" value="UniProtKB-KW"/>
</dbReference>
<feature type="binding site" evidence="6">
    <location>
        <position position="107"/>
    </location>
    <ligand>
        <name>substrate</name>
    </ligand>
</feature>
<dbReference type="GO" id="GO:0004730">
    <property type="term" value="F:pseudouridylate synthase activity"/>
    <property type="evidence" value="ECO:0007669"/>
    <property type="project" value="UniProtKB-UniRule"/>
</dbReference>
<dbReference type="GO" id="GO:0046872">
    <property type="term" value="F:metal ion binding"/>
    <property type="evidence" value="ECO:0007669"/>
    <property type="project" value="UniProtKB-KW"/>
</dbReference>
<feature type="binding site" evidence="6">
    <location>
        <position position="139"/>
    </location>
    <ligand>
        <name>Mn(2+)</name>
        <dbReference type="ChEBI" id="CHEBI:29035"/>
    </ligand>
</feature>
<feature type="binding site" evidence="6">
    <location>
        <position position="87"/>
    </location>
    <ligand>
        <name>substrate</name>
    </ligand>
</feature>
<name>A0A1D7QTX9_9BACI</name>
<dbReference type="GO" id="GO:0046113">
    <property type="term" value="P:nucleobase catabolic process"/>
    <property type="evidence" value="ECO:0007669"/>
    <property type="project" value="UniProtKB-UniRule"/>
</dbReference>
<evidence type="ECO:0000256" key="5">
    <source>
        <dbReference type="ARBA" id="ARBA00023295"/>
    </source>
</evidence>
<dbReference type="PATRIC" id="fig|632773.3.peg.1132"/>
<feature type="active site" description="Proton donor" evidence="6">
    <location>
        <position position="26"/>
    </location>
</feature>
<reference evidence="7 8" key="1">
    <citation type="submission" date="2015-08" db="EMBL/GenBank/DDBJ databases">
        <title>The complete genome sequence of Bacillus beveridgei MLTeJB.</title>
        <authorList>
            <person name="Hanson T.E."/>
            <person name="Mesa C."/>
            <person name="Basesman S.M."/>
            <person name="Oremland R.S."/>
        </authorList>
    </citation>
    <scope>NUCLEOTIDE SEQUENCE [LARGE SCALE GENOMIC DNA]</scope>
    <source>
        <strain evidence="7 8">MLTeJB</strain>
    </source>
</reference>
<evidence type="ECO:0000256" key="3">
    <source>
        <dbReference type="ARBA" id="ARBA00023211"/>
    </source>
</evidence>
<feature type="binding site" evidence="6">
    <location>
        <begin position="141"/>
        <end position="143"/>
    </location>
    <ligand>
        <name>substrate</name>
    </ligand>
</feature>
<evidence type="ECO:0000256" key="6">
    <source>
        <dbReference type="HAMAP-Rule" id="MF_01876"/>
    </source>
</evidence>
<dbReference type="PANTHER" id="PTHR42909:SF1">
    <property type="entry name" value="CARBOHYDRATE KINASE PFKB DOMAIN-CONTAINING PROTEIN"/>
    <property type="match status" value="1"/>
</dbReference>